<evidence type="ECO:0000259" key="1">
    <source>
        <dbReference type="Pfam" id="PF03129"/>
    </source>
</evidence>
<dbReference type="Gene3D" id="3.30.930.10">
    <property type="entry name" value="Bira Bifunctional Protein, Domain 2"/>
    <property type="match status" value="1"/>
</dbReference>
<dbReference type="Pfam" id="PF03129">
    <property type="entry name" value="HGTP_anticodon"/>
    <property type="match status" value="1"/>
</dbReference>
<evidence type="ECO:0000313" key="3">
    <source>
        <dbReference type="Proteomes" id="UP001519460"/>
    </source>
</evidence>
<dbReference type="SUPFAM" id="SSF52954">
    <property type="entry name" value="Class II aaRS ABD-related"/>
    <property type="match status" value="1"/>
</dbReference>
<dbReference type="PANTHER" id="PTHR10745">
    <property type="entry name" value="GLYCYL-TRNA SYNTHETASE/DNA POLYMERASE SUBUNIT GAMMA-2"/>
    <property type="match status" value="1"/>
</dbReference>
<dbReference type="Proteomes" id="UP001519460">
    <property type="component" value="Unassembled WGS sequence"/>
</dbReference>
<name>A0ABD0M3C9_9CAEN</name>
<gene>
    <name evidence="2" type="ORF">BaRGS_00002402</name>
</gene>
<accession>A0ABD0M3C9</accession>
<proteinExistence type="predicted"/>
<keyword evidence="3" id="KW-1185">Reference proteome</keyword>
<dbReference type="InterPro" id="IPR004154">
    <property type="entry name" value="Anticodon-bd"/>
</dbReference>
<feature type="non-terminal residue" evidence="2">
    <location>
        <position position="400"/>
    </location>
</feature>
<dbReference type="AlphaFoldDB" id="A0ABD0M3C9"/>
<dbReference type="InterPro" id="IPR027031">
    <property type="entry name" value="Gly-tRNA_synthase/POLG2"/>
</dbReference>
<dbReference type="EMBL" id="JACVVK020000007">
    <property type="protein sequence ID" value="KAK7506290.1"/>
    <property type="molecule type" value="Genomic_DNA"/>
</dbReference>
<sequence length="400" mass="44535">MGDPRVLRFLQLLARRGFVQDQAVDLGGVHKKLFRFGAQGTLLQRNITKQWWDAMVLQQPNTFCVECPALTAVPVTTRGTDDSQSTDDSPPSLKLAVLGHSLSSQTVLRSSLISDCSSGYLSSLQLSNGQLPVSVASIGQCYNARQGHFDDGDDDSSKLLKNGLYGTHFLLQHYAPPVSVAQTFDFWLRIRLRWWRQFASNPSKLNSSSVITESTEEGLNGKTVITYDFPWGTDPVETISNQGDSQVRAMERETGVSHQGLYHQKAFHPHLIECQTSLEQCISVYLTDAFRERQLKKQTANQKAQDSRLVLQLHPLLSPYQVALSVTGSRSREVRVLAEHIAKDLRSEGVCVLNPTGNSDSMELQYRRNDELGVPYTIVLSDQTLDGGVINIRSRDTGLK</sequence>
<comment type="caution">
    <text evidence="2">The sequence shown here is derived from an EMBL/GenBank/DDBJ whole genome shotgun (WGS) entry which is preliminary data.</text>
</comment>
<dbReference type="InterPro" id="IPR036621">
    <property type="entry name" value="Anticodon-bd_dom_sf"/>
</dbReference>
<protein>
    <recommendedName>
        <fullName evidence="1">Anticodon-binding domain-containing protein</fullName>
    </recommendedName>
</protein>
<feature type="domain" description="Anticodon-binding" evidence="1">
    <location>
        <begin position="321"/>
        <end position="398"/>
    </location>
</feature>
<evidence type="ECO:0000313" key="2">
    <source>
        <dbReference type="EMBL" id="KAK7506290.1"/>
    </source>
</evidence>
<dbReference type="InterPro" id="IPR045864">
    <property type="entry name" value="aa-tRNA-synth_II/BPL/LPL"/>
</dbReference>
<organism evidence="2 3">
    <name type="scientific">Batillaria attramentaria</name>
    <dbReference type="NCBI Taxonomy" id="370345"/>
    <lineage>
        <taxon>Eukaryota</taxon>
        <taxon>Metazoa</taxon>
        <taxon>Spiralia</taxon>
        <taxon>Lophotrochozoa</taxon>
        <taxon>Mollusca</taxon>
        <taxon>Gastropoda</taxon>
        <taxon>Caenogastropoda</taxon>
        <taxon>Sorbeoconcha</taxon>
        <taxon>Cerithioidea</taxon>
        <taxon>Batillariidae</taxon>
        <taxon>Batillaria</taxon>
    </lineage>
</organism>
<dbReference type="PANTHER" id="PTHR10745:SF8">
    <property type="entry name" value="DNA POLYMERASE SUBUNIT GAMMA-2, MITOCHONDRIAL"/>
    <property type="match status" value="1"/>
</dbReference>
<reference evidence="2 3" key="1">
    <citation type="journal article" date="2023" name="Sci. Data">
        <title>Genome assembly of the Korean intertidal mud-creeper Batillaria attramentaria.</title>
        <authorList>
            <person name="Patra A.K."/>
            <person name="Ho P.T."/>
            <person name="Jun S."/>
            <person name="Lee S.J."/>
            <person name="Kim Y."/>
            <person name="Won Y.J."/>
        </authorList>
    </citation>
    <scope>NUCLEOTIDE SEQUENCE [LARGE SCALE GENOMIC DNA]</scope>
    <source>
        <strain evidence="2">Wonlab-2016</strain>
    </source>
</reference>
<dbReference type="SUPFAM" id="SSF55681">
    <property type="entry name" value="Class II aaRS and biotin synthetases"/>
    <property type="match status" value="1"/>
</dbReference>
<dbReference type="Gene3D" id="3.40.50.800">
    <property type="entry name" value="Anticodon-binding domain"/>
    <property type="match status" value="1"/>
</dbReference>